<keyword evidence="1" id="KW-0812">Transmembrane</keyword>
<dbReference type="AlphaFoldDB" id="A0A0V0T733"/>
<keyword evidence="1" id="KW-0472">Membrane</keyword>
<proteinExistence type="predicted"/>
<evidence type="ECO:0000313" key="3">
    <source>
        <dbReference type="Proteomes" id="UP000055048"/>
    </source>
</evidence>
<reference evidence="2 3" key="1">
    <citation type="submission" date="2015-01" db="EMBL/GenBank/DDBJ databases">
        <title>Evolution of Trichinella species and genotypes.</title>
        <authorList>
            <person name="Korhonen P.K."/>
            <person name="Edoardo P."/>
            <person name="Giuseppe L.R."/>
            <person name="Gasser R.B."/>
        </authorList>
    </citation>
    <scope>NUCLEOTIDE SEQUENCE [LARGE SCALE GENOMIC DNA]</scope>
    <source>
        <strain evidence="2">ISS417</strain>
    </source>
</reference>
<dbReference type="Proteomes" id="UP000055048">
    <property type="component" value="Unassembled WGS sequence"/>
</dbReference>
<evidence type="ECO:0000313" key="2">
    <source>
        <dbReference type="EMBL" id="KRX34774.1"/>
    </source>
</evidence>
<dbReference type="EMBL" id="JYDJ01000517">
    <property type="protein sequence ID" value="KRX34774.1"/>
    <property type="molecule type" value="Genomic_DNA"/>
</dbReference>
<comment type="caution">
    <text evidence="2">The sequence shown here is derived from an EMBL/GenBank/DDBJ whole genome shotgun (WGS) entry which is preliminary data.</text>
</comment>
<feature type="non-terminal residue" evidence="2">
    <location>
        <position position="1"/>
    </location>
</feature>
<protein>
    <submittedName>
        <fullName evidence="2">Uncharacterized protein</fullName>
    </submittedName>
</protein>
<feature type="transmembrane region" description="Helical" evidence="1">
    <location>
        <begin position="92"/>
        <end position="112"/>
    </location>
</feature>
<accession>A0A0V0T733</accession>
<feature type="transmembrane region" description="Helical" evidence="1">
    <location>
        <begin position="34"/>
        <end position="52"/>
    </location>
</feature>
<name>A0A0V0T733_9BILA</name>
<keyword evidence="3" id="KW-1185">Reference proteome</keyword>
<organism evidence="2 3">
    <name type="scientific">Trichinella murrelli</name>
    <dbReference type="NCBI Taxonomy" id="144512"/>
    <lineage>
        <taxon>Eukaryota</taxon>
        <taxon>Metazoa</taxon>
        <taxon>Ecdysozoa</taxon>
        <taxon>Nematoda</taxon>
        <taxon>Enoplea</taxon>
        <taxon>Dorylaimia</taxon>
        <taxon>Trichinellida</taxon>
        <taxon>Trichinellidae</taxon>
        <taxon>Trichinella</taxon>
    </lineage>
</organism>
<dbReference type="OrthoDB" id="5937356at2759"/>
<keyword evidence="1" id="KW-1133">Transmembrane helix</keyword>
<evidence type="ECO:0000256" key="1">
    <source>
        <dbReference type="SAM" id="Phobius"/>
    </source>
</evidence>
<sequence>LLNQGVHHTLFCYQDLEQFIQPVMTFSRFSVEPIVLTFQVVIGSDIYIMYIPKRQSVIHSCRKYWNKAANVPVVPASSSLTPVSTCGTGRKAVARSILIFLFVCSSVLYLVFSPRLPTFVCTAW</sequence>
<gene>
    <name evidence="2" type="ORF">T05_13632</name>
</gene>